<dbReference type="Proteomes" id="UP000600139">
    <property type="component" value="Unassembled WGS sequence"/>
</dbReference>
<protein>
    <submittedName>
        <fullName evidence="1">Pit accessory protein</fullName>
    </submittedName>
</protein>
<evidence type="ECO:0000313" key="1">
    <source>
        <dbReference type="EMBL" id="MBK1816761.1"/>
    </source>
</evidence>
<sequence>MISLAKLFGKSDRFFELLASSAKSAHQSIEALARLLQESNGDISLADLAVARRNEKKTAEIISEELVKVFVTALDREDIEALSKALYRIPKTVEKFGERYEIMHHLVKAKDFAPQMAIAQEAALVVVRMVDMLSKSPRLEDIKAENDKMQELEGRADQLVVGYLKEIYSGSMDPIEAMAKRDLYDLLEKVIDRCRDAGNVVSQIVLKNS</sequence>
<proteinExistence type="predicted"/>
<dbReference type="PANTHER" id="PTHR37298:SF1">
    <property type="entry name" value="UPF0111 PROTEIN YKAA"/>
    <property type="match status" value="1"/>
</dbReference>
<dbReference type="RefSeq" id="WP_200351687.1">
    <property type="nucleotide sequence ID" value="NZ_BAABHZ010000006.1"/>
</dbReference>
<dbReference type="EMBL" id="JAENIK010000011">
    <property type="protein sequence ID" value="MBK1816761.1"/>
    <property type="molecule type" value="Genomic_DNA"/>
</dbReference>
<organism evidence="1 2">
    <name type="scientific">Luteolibacter yonseiensis</name>
    <dbReference type="NCBI Taxonomy" id="1144680"/>
    <lineage>
        <taxon>Bacteria</taxon>
        <taxon>Pseudomonadati</taxon>
        <taxon>Verrucomicrobiota</taxon>
        <taxon>Verrucomicrobiia</taxon>
        <taxon>Verrucomicrobiales</taxon>
        <taxon>Verrucomicrobiaceae</taxon>
        <taxon>Luteolibacter</taxon>
    </lineage>
</organism>
<dbReference type="InterPro" id="IPR038078">
    <property type="entry name" value="PhoU-like_sf"/>
</dbReference>
<dbReference type="AlphaFoldDB" id="A0A934R441"/>
<gene>
    <name evidence="1" type="ORF">JIN84_14135</name>
</gene>
<dbReference type="Gene3D" id="1.20.58.220">
    <property type="entry name" value="Phosphate transport system protein phou homolog 2, domain 2"/>
    <property type="match status" value="1"/>
</dbReference>
<name>A0A934R441_9BACT</name>
<dbReference type="PANTHER" id="PTHR37298">
    <property type="entry name" value="UPF0111 PROTEIN YKAA"/>
    <property type="match status" value="1"/>
</dbReference>
<keyword evidence="2" id="KW-1185">Reference proteome</keyword>
<reference evidence="1" key="1">
    <citation type="submission" date="2021-01" db="EMBL/GenBank/DDBJ databases">
        <title>Modified the classification status of verrucomicrobia.</title>
        <authorList>
            <person name="Feng X."/>
        </authorList>
    </citation>
    <scope>NUCLEOTIDE SEQUENCE</scope>
    <source>
        <strain evidence="1">JCM 18052</strain>
    </source>
</reference>
<accession>A0A934R441</accession>
<evidence type="ECO:0000313" key="2">
    <source>
        <dbReference type="Proteomes" id="UP000600139"/>
    </source>
</evidence>
<comment type="caution">
    <text evidence="1">The sequence shown here is derived from an EMBL/GenBank/DDBJ whole genome shotgun (WGS) entry which is preliminary data.</text>
</comment>
<dbReference type="InterPro" id="IPR052912">
    <property type="entry name" value="UPF0111_domain"/>
</dbReference>